<accession>A0A4D4KUI0</accession>
<dbReference type="Proteomes" id="UP000301309">
    <property type="component" value="Unassembled WGS sequence"/>
</dbReference>
<feature type="compositionally biased region" description="Basic and acidic residues" evidence="1">
    <location>
        <begin position="92"/>
        <end position="107"/>
    </location>
</feature>
<feature type="region of interest" description="Disordered" evidence="1">
    <location>
        <begin position="71"/>
        <end position="115"/>
    </location>
</feature>
<reference evidence="2 3" key="1">
    <citation type="journal article" date="2020" name="Int. J. Syst. Evol. Microbiol.">
        <title>Reclassification of Streptomyces castelarensis and Streptomyces sporoclivatus as later heterotypic synonyms of Streptomyces antimycoticus.</title>
        <authorList>
            <person name="Komaki H."/>
            <person name="Tamura T."/>
        </authorList>
    </citation>
    <scope>NUCLEOTIDE SEQUENCE [LARGE SCALE GENOMIC DNA]</scope>
    <source>
        <strain evidence="2 3">NBRC 13459</strain>
    </source>
</reference>
<dbReference type="AlphaFoldDB" id="A0A4D4KUI0"/>
<protein>
    <submittedName>
        <fullName evidence="2">Uncharacterized protein</fullName>
    </submittedName>
</protein>
<evidence type="ECO:0000256" key="1">
    <source>
        <dbReference type="SAM" id="MobiDB-lite"/>
    </source>
</evidence>
<comment type="caution">
    <text evidence="2">The sequence shown here is derived from an EMBL/GenBank/DDBJ whole genome shotgun (WGS) entry which is preliminary data.</text>
</comment>
<sequence>MNDPYERSAEYIDIVIADAWSTFGPTLTDELRGVEAVGGTIVDLGAQAWPFRERHDRDDVRRLPLEAGRGAVDDDVRRQRGPAARSLPGHRAAVEGRPGARREERSSRVRARGQPQLTEPCLVPVGLRLGRRRRTEFVTHEFPSLPGFGFSGPLTRTGVGYVETAAQSKSALCIRY</sequence>
<dbReference type="EMBL" id="BJHW01000001">
    <property type="protein sequence ID" value="GDY51814.1"/>
    <property type="molecule type" value="Genomic_DNA"/>
</dbReference>
<proteinExistence type="predicted"/>
<gene>
    <name evidence="2" type="ORF">SVIO_024370</name>
</gene>
<evidence type="ECO:0000313" key="3">
    <source>
        <dbReference type="Proteomes" id="UP000301309"/>
    </source>
</evidence>
<organism evidence="2 3">
    <name type="scientific">Streptomyces violaceusniger</name>
    <dbReference type="NCBI Taxonomy" id="68280"/>
    <lineage>
        <taxon>Bacteria</taxon>
        <taxon>Bacillati</taxon>
        <taxon>Actinomycetota</taxon>
        <taxon>Actinomycetes</taxon>
        <taxon>Kitasatosporales</taxon>
        <taxon>Streptomycetaceae</taxon>
        <taxon>Streptomyces</taxon>
        <taxon>Streptomyces violaceusniger group</taxon>
    </lineage>
</organism>
<evidence type="ECO:0000313" key="2">
    <source>
        <dbReference type="EMBL" id="GDY51814.1"/>
    </source>
</evidence>
<name>A0A4D4KUI0_STRVO</name>
<keyword evidence="3" id="KW-1185">Reference proteome</keyword>